<dbReference type="Pfam" id="PF08608">
    <property type="entry name" value="Wyosine_form"/>
    <property type="match status" value="1"/>
</dbReference>
<dbReference type="STRING" id="403935.SAMN05216481_107148"/>
<dbReference type="RefSeq" id="WP_093659827.1">
    <property type="nucleotide sequence ID" value="NZ_FOET01000007.1"/>
</dbReference>
<dbReference type="InterPro" id="IPR013917">
    <property type="entry name" value="tRNA_wybutosine-synth"/>
</dbReference>
<sequence>MPGTAADEVLEDLRREGEELDALVAPLAEETGGRWTAATAAPGWTVAHQIAHLAWTDERALLAAREPEAFRREAEAAFADPAAVGTYVDDGARRGAALPPGALLALWRAGRRMLAGALQELSARPGRHRIPWYGPPMSPAGMATARLMETWAHGEDIAGTLGVRREPTARLRHVARLGVRTRDFAHLVNGLEPPTEPFRVELVPPPAAGGAPGELWTYGPEDAPQRVGGPALDFCLLVTQRVHRDDTALRATGAAAERWLSVAQAFAGPPGAGRTPRARSHGDGGAR</sequence>
<dbReference type="Gene3D" id="1.20.120.450">
    <property type="entry name" value="dinb family like domain"/>
    <property type="match status" value="1"/>
</dbReference>
<dbReference type="InterPro" id="IPR024344">
    <property type="entry name" value="MDMPI_metal-binding"/>
</dbReference>
<dbReference type="NCBIfam" id="TIGR03083">
    <property type="entry name" value="maleylpyruvate isomerase family mycothiol-dependent enzyme"/>
    <property type="match status" value="1"/>
</dbReference>
<reference evidence="4 5" key="1">
    <citation type="submission" date="2016-10" db="EMBL/GenBank/DDBJ databases">
        <authorList>
            <person name="de Groot N.N."/>
        </authorList>
    </citation>
    <scope>NUCLEOTIDE SEQUENCE [LARGE SCALE GENOMIC DNA]</scope>
    <source>
        <strain evidence="4 5">CGMCC 4.3519</strain>
    </source>
</reference>
<evidence type="ECO:0000259" key="3">
    <source>
        <dbReference type="Pfam" id="PF11716"/>
    </source>
</evidence>
<dbReference type="SUPFAM" id="SSF109854">
    <property type="entry name" value="DinB/YfiT-like putative metalloenzymes"/>
    <property type="match status" value="1"/>
</dbReference>
<dbReference type="Pfam" id="PF11716">
    <property type="entry name" value="MDMPI_N"/>
    <property type="match status" value="1"/>
</dbReference>
<proteinExistence type="predicted"/>
<name>A0A1H9FRE7_9ACTN</name>
<feature type="domain" description="Mycothiol-dependent maleylpyruvate isomerase metal-binding" evidence="3">
    <location>
        <begin position="13"/>
        <end position="158"/>
    </location>
</feature>
<evidence type="ECO:0000256" key="1">
    <source>
        <dbReference type="SAM" id="MobiDB-lite"/>
    </source>
</evidence>
<organism evidence="4 5">
    <name type="scientific">Streptomyces radiopugnans</name>
    <dbReference type="NCBI Taxonomy" id="403935"/>
    <lineage>
        <taxon>Bacteria</taxon>
        <taxon>Bacillati</taxon>
        <taxon>Actinomycetota</taxon>
        <taxon>Actinomycetes</taxon>
        <taxon>Kitasatosporales</taxon>
        <taxon>Streptomycetaceae</taxon>
        <taxon>Streptomyces</taxon>
    </lineage>
</organism>
<feature type="domain" description="tRNA wybutosine-synthesis" evidence="2">
    <location>
        <begin position="215"/>
        <end position="251"/>
    </location>
</feature>
<dbReference type="EMBL" id="FOET01000007">
    <property type="protein sequence ID" value="SEQ40474.1"/>
    <property type="molecule type" value="Genomic_DNA"/>
</dbReference>
<dbReference type="InterPro" id="IPR017518">
    <property type="entry name" value="CHP03084"/>
</dbReference>
<evidence type="ECO:0000313" key="4">
    <source>
        <dbReference type="EMBL" id="SEQ40474.1"/>
    </source>
</evidence>
<gene>
    <name evidence="4" type="ORF">SAMN05216481_107148</name>
</gene>
<dbReference type="NCBIfam" id="TIGR03084">
    <property type="entry name" value="TIGR03084 family metal-binding protein"/>
    <property type="match status" value="1"/>
</dbReference>
<dbReference type="AlphaFoldDB" id="A0A1H9FRE7"/>
<dbReference type="Proteomes" id="UP000199055">
    <property type="component" value="Unassembled WGS sequence"/>
</dbReference>
<accession>A0A1H9FRE7</accession>
<keyword evidence="5" id="KW-1185">Reference proteome</keyword>
<protein>
    <submittedName>
        <fullName evidence="4">TIGR03084 family protein</fullName>
    </submittedName>
</protein>
<feature type="region of interest" description="Disordered" evidence="1">
    <location>
        <begin position="266"/>
        <end position="287"/>
    </location>
</feature>
<dbReference type="InterPro" id="IPR034660">
    <property type="entry name" value="DinB/YfiT-like"/>
</dbReference>
<dbReference type="GO" id="GO:0046872">
    <property type="term" value="F:metal ion binding"/>
    <property type="evidence" value="ECO:0007669"/>
    <property type="project" value="InterPro"/>
</dbReference>
<evidence type="ECO:0000259" key="2">
    <source>
        <dbReference type="Pfam" id="PF08608"/>
    </source>
</evidence>
<dbReference type="InterPro" id="IPR017517">
    <property type="entry name" value="Maleyloyr_isom"/>
</dbReference>
<evidence type="ECO:0000313" key="5">
    <source>
        <dbReference type="Proteomes" id="UP000199055"/>
    </source>
</evidence>